<dbReference type="Proteomes" id="UP000551758">
    <property type="component" value="Unassembled WGS sequence"/>
</dbReference>
<protein>
    <recommendedName>
        <fullName evidence="3">Gastric triacylglycerol lipase</fullName>
    </recommendedName>
</protein>
<evidence type="ECO:0000313" key="2">
    <source>
        <dbReference type="Proteomes" id="UP000551758"/>
    </source>
</evidence>
<dbReference type="InterPro" id="IPR029058">
    <property type="entry name" value="AB_hydrolase_fold"/>
</dbReference>
<comment type="caution">
    <text evidence="1">The sequence shown here is derived from an EMBL/GenBank/DDBJ whole genome shotgun (WGS) entry which is preliminary data.</text>
</comment>
<accession>A0A7J7E678</accession>
<dbReference type="PANTHER" id="PTHR11005">
    <property type="entry name" value="LYSOSOMAL ACID LIPASE-RELATED"/>
    <property type="match status" value="1"/>
</dbReference>
<keyword evidence="2" id="KW-1185">Reference proteome</keyword>
<evidence type="ECO:0008006" key="3">
    <source>
        <dbReference type="Google" id="ProtNLM"/>
    </source>
</evidence>
<evidence type="ECO:0000313" key="1">
    <source>
        <dbReference type="EMBL" id="KAF5911173.1"/>
    </source>
</evidence>
<proteinExistence type="predicted"/>
<dbReference type="AlphaFoldDB" id="A0A7J7E678"/>
<name>A0A7J7E678_DICBM</name>
<dbReference type="SUPFAM" id="SSF53474">
    <property type="entry name" value="alpha/beta-Hydrolases"/>
    <property type="match status" value="1"/>
</dbReference>
<gene>
    <name evidence="1" type="ORF">HPG69_019538</name>
</gene>
<sequence>ILFGEKEFLLNTFMNKVIGQNVCNREVLDAVCNNLLTLVGGYHPQNLNESRLDVYLTEIPAGTSVQNMLHYAQLINKGTFQAYDWGSPSLNILHHNQPTPPLYHVEDMKVPTAVWSGGQDILADPIDVKNLESRVYNFIYHKIIPSYNHLDFGLGLDAYDQIYTEIITMMNEAL</sequence>
<dbReference type="Gene3D" id="3.40.50.1820">
    <property type="entry name" value="alpha/beta hydrolase"/>
    <property type="match status" value="1"/>
</dbReference>
<organism evidence="1 2">
    <name type="scientific">Diceros bicornis minor</name>
    <name type="common">South-central black rhinoceros</name>
    <dbReference type="NCBI Taxonomy" id="77932"/>
    <lineage>
        <taxon>Eukaryota</taxon>
        <taxon>Metazoa</taxon>
        <taxon>Chordata</taxon>
        <taxon>Craniata</taxon>
        <taxon>Vertebrata</taxon>
        <taxon>Euteleostomi</taxon>
        <taxon>Mammalia</taxon>
        <taxon>Eutheria</taxon>
        <taxon>Laurasiatheria</taxon>
        <taxon>Perissodactyla</taxon>
        <taxon>Rhinocerotidae</taxon>
        <taxon>Diceros</taxon>
    </lineage>
</organism>
<dbReference type="EMBL" id="JACDTQ010004021">
    <property type="protein sequence ID" value="KAF5911173.1"/>
    <property type="molecule type" value="Genomic_DNA"/>
</dbReference>
<feature type="non-terminal residue" evidence="1">
    <location>
        <position position="174"/>
    </location>
</feature>
<reference evidence="1 2" key="1">
    <citation type="journal article" date="2020" name="Mol. Biol. Evol.">
        <title>Interspecific Gene Flow and the Evolution of Specialization in Black and White Rhinoceros.</title>
        <authorList>
            <person name="Moodley Y."/>
            <person name="Westbury M.V."/>
            <person name="Russo I.M."/>
            <person name="Gopalakrishnan S."/>
            <person name="Rakotoarivelo A."/>
            <person name="Olsen R.A."/>
            <person name="Prost S."/>
            <person name="Tunstall T."/>
            <person name="Ryder O.A."/>
            <person name="Dalen L."/>
            <person name="Bruford M.W."/>
        </authorList>
    </citation>
    <scope>NUCLEOTIDE SEQUENCE [LARGE SCALE GENOMIC DNA]</scope>
    <source>
        <strain evidence="1">SBR-YM</strain>
        <tissue evidence="1">Skin</tissue>
    </source>
</reference>